<protein>
    <submittedName>
        <fullName evidence="1">Uncharacterized protein</fullName>
    </submittedName>
</protein>
<dbReference type="Proteomes" id="UP000683360">
    <property type="component" value="Unassembled WGS sequence"/>
</dbReference>
<proteinExistence type="predicted"/>
<evidence type="ECO:0000313" key="2">
    <source>
        <dbReference type="Proteomes" id="UP000683360"/>
    </source>
</evidence>
<accession>A0A8S3UVD5</accession>
<reference evidence="1" key="1">
    <citation type="submission" date="2021-03" db="EMBL/GenBank/DDBJ databases">
        <authorList>
            <person name="Bekaert M."/>
        </authorList>
    </citation>
    <scope>NUCLEOTIDE SEQUENCE</scope>
</reference>
<gene>
    <name evidence="1" type="ORF">MEDL_60960</name>
</gene>
<dbReference type="AlphaFoldDB" id="A0A8S3UVD5"/>
<dbReference type="OrthoDB" id="6054650at2759"/>
<evidence type="ECO:0000313" key="1">
    <source>
        <dbReference type="EMBL" id="CAG2249177.1"/>
    </source>
</evidence>
<keyword evidence="2" id="KW-1185">Reference proteome</keyword>
<comment type="caution">
    <text evidence="1">The sequence shown here is derived from an EMBL/GenBank/DDBJ whole genome shotgun (WGS) entry which is preliminary data.</text>
</comment>
<name>A0A8S3UVD5_MYTED</name>
<organism evidence="1 2">
    <name type="scientific">Mytilus edulis</name>
    <name type="common">Blue mussel</name>
    <dbReference type="NCBI Taxonomy" id="6550"/>
    <lineage>
        <taxon>Eukaryota</taxon>
        <taxon>Metazoa</taxon>
        <taxon>Spiralia</taxon>
        <taxon>Lophotrochozoa</taxon>
        <taxon>Mollusca</taxon>
        <taxon>Bivalvia</taxon>
        <taxon>Autobranchia</taxon>
        <taxon>Pteriomorphia</taxon>
        <taxon>Mytilida</taxon>
        <taxon>Mytiloidea</taxon>
        <taxon>Mytilidae</taxon>
        <taxon>Mytilinae</taxon>
        <taxon>Mytilus</taxon>
    </lineage>
</organism>
<dbReference type="EMBL" id="CAJPWZ010002965">
    <property type="protein sequence ID" value="CAG2249177.1"/>
    <property type="molecule type" value="Genomic_DNA"/>
</dbReference>
<sequence length="455" mass="51923">MARMTIRNSESLKFYIYLCQNIGSEEVVRIRRLVSTIRDIEVNGKIITSGSKGEGLNLNGSDCDIMIVDKDFKVYQSETKVQSFPIPLTMNTEDTPPCFTQLLLLKHNIKRTHHLLQKSSGIYVVKFNVTNKDKLITILTNSYEQGINFFANSTTLQDYQSHSEENPESEMSRYVGSLEEPIPIFHSISCCSGSVTNSRLLYYFLHHSRTALSRVLFALQISEASLQFPEETQYKKRAGQKHLYSIYKLDLNNLIIGLHSDTLYGLLKLASFFYVNKKYVDTLTVIRYALQKCINENIDTGVLVLKKTCNYWPKNKSNLGKKEKLHAMITSLRGHPFSFGVNSSIVPQELRSDVTRTPTSFHPLPFAHFLNFLCFYHLHDISACRQSLQRLKHLQRTLSCSTYIVWPYFLNTIILCGIADQLMGDTDSARTAFQEAARHDKHNVSSAASRLSSLI</sequence>